<keyword evidence="1" id="KW-0175">Coiled coil</keyword>
<reference evidence="3" key="1">
    <citation type="journal article" date="2019" name="Sci. Rep.">
        <title>Draft genome of Tanacetum cinerariifolium, the natural source of mosquito coil.</title>
        <authorList>
            <person name="Yamashiro T."/>
            <person name="Shiraishi A."/>
            <person name="Satake H."/>
            <person name="Nakayama K."/>
        </authorList>
    </citation>
    <scope>NUCLEOTIDE SEQUENCE</scope>
</reference>
<feature type="compositionally biased region" description="Basic residues" evidence="2">
    <location>
        <begin position="134"/>
        <end position="143"/>
    </location>
</feature>
<dbReference type="EMBL" id="BKCJ010419365">
    <property type="protein sequence ID" value="GFA41154.1"/>
    <property type="molecule type" value="Genomic_DNA"/>
</dbReference>
<feature type="coiled-coil region" evidence="1">
    <location>
        <begin position="177"/>
        <end position="236"/>
    </location>
</feature>
<accession>A0A699JJP5</accession>
<sequence>IKTINDDVRLQALIDGEKVVINKASIRHDLKLNDTEVWQKNLEAGVPFYMFPRFIQVFVDHQLGDMSYHKGIFINPSLTKKAFANMKRVGTWFSGTVTPLFGTIMVQALKEVGDIPNDVQGTPIPNEPSSSQPQRKHKPRRKQRMETKVSPTETNTEDPIPIPSNDPLTSGEDRMQLKRLMELCTNLSNKVLDLENEVIEIKCSHKANIEELEIRVEKLEEENRLLTKELKSFNTKVKSPTIKETVMDKAESSKHGRKIIDIDTDVEDVIKDVEDVVTTAETVEAQARKNMMIYLKNMAGYKMEYFKGMSYEQIRPIFEMEYNKVQAYLNKGPEMDAERIKAPRKRTRKEKVEKDQPAKKQKGNELEHDNAKKQKLEEQEEAKELKKNLEIVPDDEDDVFVNVTSLSSKPPTIMDYKIYKEKKKEHFHIIRANGNHHMYLAFSIMLKNFDREDLEVL</sequence>
<protein>
    <submittedName>
        <fullName evidence="3">Uncharacterized protein</fullName>
    </submittedName>
</protein>
<organism evidence="3">
    <name type="scientific">Tanacetum cinerariifolium</name>
    <name type="common">Dalmatian daisy</name>
    <name type="synonym">Chrysanthemum cinerariifolium</name>
    <dbReference type="NCBI Taxonomy" id="118510"/>
    <lineage>
        <taxon>Eukaryota</taxon>
        <taxon>Viridiplantae</taxon>
        <taxon>Streptophyta</taxon>
        <taxon>Embryophyta</taxon>
        <taxon>Tracheophyta</taxon>
        <taxon>Spermatophyta</taxon>
        <taxon>Magnoliopsida</taxon>
        <taxon>eudicotyledons</taxon>
        <taxon>Gunneridae</taxon>
        <taxon>Pentapetalae</taxon>
        <taxon>asterids</taxon>
        <taxon>campanulids</taxon>
        <taxon>Asterales</taxon>
        <taxon>Asteraceae</taxon>
        <taxon>Asteroideae</taxon>
        <taxon>Anthemideae</taxon>
        <taxon>Anthemidinae</taxon>
        <taxon>Tanacetum</taxon>
    </lineage>
</organism>
<feature type="region of interest" description="Disordered" evidence="2">
    <location>
        <begin position="336"/>
        <end position="380"/>
    </location>
</feature>
<comment type="caution">
    <text evidence="3">The sequence shown here is derived from an EMBL/GenBank/DDBJ whole genome shotgun (WGS) entry which is preliminary data.</text>
</comment>
<feature type="non-terminal residue" evidence="3">
    <location>
        <position position="1"/>
    </location>
</feature>
<evidence type="ECO:0000256" key="1">
    <source>
        <dbReference type="SAM" id="Coils"/>
    </source>
</evidence>
<proteinExistence type="predicted"/>
<feature type="compositionally biased region" description="Basic and acidic residues" evidence="2">
    <location>
        <begin position="350"/>
        <end position="380"/>
    </location>
</feature>
<name>A0A699JJP5_TANCI</name>
<evidence type="ECO:0000256" key="2">
    <source>
        <dbReference type="SAM" id="MobiDB-lite"/>
    </source>
</evidence>
<gene>
    <name evidence="3" type="ORF">Tci_613126</name>
</gene>
<dbReference type="AlphaFoldDB" id="A0A699JJP5"/>
<evidence type="ECO:0000313" key="3">
    <source>
        <dbReference type="EMBL" id="GFA41154.1"/>
    </source>
</evidence>
<feature type="region of interest" description="Disordered" evidence="2">
    <location>
        <begin position="116"/>
        <end position="170"/>
    </location>
</feature>